<accession>A0ABN3L950</accession>
<dbReference type="PANTHER" id="PTHR41521">
    <property type="match status" value="1"/>
</dbReference>
<dbReference type="InterPro" id="IPR010753">
    <property type="entry name" value="DUF1330"/>
</dbReference>
<comment type="caution">
    <text evidence="2">The sequence shown here is derived from an EMBL/GenBank/DDBJ whole genome shotgun (WGS) entry which is preliminary data.</text>
</comment>
<dbReference type="EMBL" id="BAAASR010000003">
    <property type="protein sequence ID" value="GAA2480012.1"/>
    <property type="molecule type" value="Genomic_DNA"/>
</dbReference>
<evidence type="ECO:0000313" key="2">
    <source>
        <dbReference type="EMBL" id="GAA2480012.1"/>
    </source>
</evidence>
<protein>
    <submittedName>
        <fullName evidence="2">DUF1330 domain-containing protein</fullName>
    </submittedName>
</protein>
<dbReference type="RefSeq" id="WP_344356737.1">
    <property type="nucleotide sequence ID" value="NZ_BAAASR010000003.1"/>
</dbReference>
<dbReference type="InterPro" id="IPR011008">
    <property type="entry name" value="Dimeric_a/b-barrel"/>
</dbReference>
<evidence type="ECO:0000259" key="1">
    <source>
        <dbReference type="Pfam" id="PF07045"/>
    </source>
</evidence>
<name>A0ABN3L950_9ACTN</name>
<dbReference type="SUPFAM" id="SSF54909">
    <property type="entry name" value="Dimeric alpha+beta barrel"/>
    <property type="match status" value="1"/>
</dbReference>
<organism evidence="2 3">
    <name type="scientific">Streptomyces gobitricini</name>
    <dbReference type="NCBI Taxonomy" id="68211"/>
    <lineage>
        <taxon>Bacteria</taxon>
        <taxon>Bacillati</taxon>
        <taxon>Actinomycetota</taxon>
        <taxon>Actinomycetes</taxon>
        <taxon>Kitasatosporales</taxon>
        <taxon>Streptomycetaceae</taxon>
        <taxon>Streptomyces</taxon>
    </lineage>
</organism>
<evidence type="ECO:0000313" key="3">
    <source>
        <dbReference type="Proteomes" id="UP001499942"/>
    </source>
</evidence>
<feature type="domain" description="DUF1330" evidence="1">
    <location>
        <begin position="2"/>
        <end position="75"/>
    </location>
</feature>
<gene>
    <name evidence="2" type="ORF">GCM10010393_08150</name>
</gene>
<dbReference type="Pfam" id="PF07045">
    <property type="entry name" value="DUF1330"/>
    <property type="match status" value="1"/>
</dbReference>
<reference evidence="2 3" key="1">
    <citation type="journal article" date="2019" name="Int. J. Syst. Evol. Microbiol.">
        <title>The Global Catalogue of Microorganisms (GCM) 10K type strain sequencing project: providing services to taxonomists for standard genome sequencing and annotation.</title>
        <authorList>
            <consortium name="The Broad Institute Genomics Platform"/>
            <consortium name="The Broad Institute Genome Sequencing Center for Infectious Disease"/>
            <person name="Wu L."/>
            <person name="Ma J."/>
        </authorList>
    </citation>
    <scope>NUCLEOTIDE SEQUENCE [LARGE SCALE GENOMIC DNA]</scope>
    <source>
        <strain evidence="2 3">JCM 5062</strain>
    </source>
</reference>
<dbReference type="Proteomes" id="UP001499942">
    <property type="component" value="Unassembled WGS sequence"/>
</dbReference>
<sequence>MERIQATLDPFGGRFLVHGAPAMEVLEGAWTTALLIIRFPTMDRARAWYDSDAYQRLVPLPTRHVPGDVLLVDGVGPDCDPSATAALLRAARP</sequence>
<proteinExistence type="predicted"/>
<dbReference type="PANTHER" id="PTHR41521:SF4">
    <property type="entry name" value="BLR0684 PROTEIN"/>
    <property type="match status" value="1"/>
</dbReference>
<dbReference type="Gene3D" id="3.30.70.100">
    <property type="match status" value="1"/>
</dbReference>
<keyword evidence="3" id="KW-1185">Reference proteome</keyword>